<feature type="domain" description="Alpha-L-rhamnosidase C-terminal" evidence="7">
    <location>
        <begin position="534"/>
        <end position="578"/>
    </location>
</feature>
<dbReference type="Gene3D" id="1.50.10.10">
    <property type="match status" value="1"/>
</dbReference>
<evidence type="ECO:0000313" key="9">
    <source>
        <dbReference type="Proteomes" id="UP001203665"/>
    </source>
</evidence>
<dbReference type="SUPFAM" id="SSF48208">
    <property type="entry name" value="Six-hairpin glycosidases"/>
    <property type="match status" value="1"/>
</dbReference>
<dbReference type="Pfam" id="PF17390">
    <property type="entry name" value="Bac_rhamnosid_C"/>
    <property type="match status" value="1"/>
</dbReference>
<dbReference type="Gene3D" id="2.60.420.10">
    <property type="entry name" value="Maltose phosphorylase, domain 3"/>
    <property type="match status" value="1"/>
</dbReference>
<dbReference type="InterPro" id="IPR012341">
    <property type="entry name" value="6hp_glycosidase-like_sf"/>
</dbReference>
<evidence type="ECO:0000259" key="7">
    <source>
        <dbReference type="Pfam" id="PF17390"/>
    </source>
</evidence>
<comment type="caution">
    <text evidence="8">The sequence shown here is derived from an EMBL/GenBank/DDBJ whole genome shotgun (WGS) entry which is preliminary data.</text>
</comment>
<dbReference type="GO" id="GO:0016787">
    <property type="term" value="F:hydrolase activity"/>
    <property type="evidence" value="ECO:0007669"/>
    <property type="project" value="UniProtKB-KW"/>
</dbReference>
<dbReference type="InterPro" id="IPR016007">
    <property type="entry name" value="Alpha_rhamnosid"/>
</dbReference>
<reference evidence="8" key="1">
    <citation type="submission" date="2022-06" db="EMBL/GenBank/DDBJ databases">
        <title>Alkalicoccobacillus porphyridii sp. nov., isolated from a marine red alga, Porphyridium purpureum and reclassification of Shouchella plakortidis and Shouchella gibsonii as Alkalicoccobacillus plakortidis comb. nov. and Alkalicoccobacillus gibsonii comb. nov.</title>
        <authorList>
            <person name="Kim K.H."/>
            <person name="Lee J.K."/>
            <person name="Han D.M."/>
            <person name="Baek J.H."/>
            <person name="Jeon C.O."/>
        </authorList>
    </citation>
    <scope>NUCLEOTIDE SEQUENCE</scope>
    <source>
        <strain evidence="8">DSM 19153</strain>
    </source>
</reference>
<keyword evidence="3 8" id="KW-0378">Hydrolase</keyword>
<evidence type="ECO:0000256" key="2">
    <source>
        <dbReference type="ARBA" id="ARBA00012652"/>
    </source>
</evidence>
<proteinExistence type="predicted"/>
<dbReference type="EC" id="3.2.1.40" evidence="2"/>
<evidence type="ECO:0000256" key="1">
    <source>
        <dbReference type="ARBA" id="ARBA00001445"/>
    </source>
</evidence>
<protein>
    <recommendedName>
        <fullName evidence="2">alpha-L-rhamnosidase</fullName>
        <ecNumber evidence="2">3.2.1.40</ecNumber>
    </recommendedName>
</protein>
<evidence type="ECO:0000259" key="4">
    <source>
        <dbReference type="Pfam" id="PF05592"/>
    </source>
</evidence>
<evidence type="ECO:0000313" key="8">
    <source>
        <dbReference type="EMBL" id="MCM2676270.1"/>
    </source>
</evidence>
<accession>A0ABT0XKN6</accession>
<dbReference type="InterPro" id="IPR008928">
    <property type="entry name" value="6-hairpin_glycosidase_sf"/>
</dbReference>
<dbReference type="Pfam" id="PF08531">
    <property type="entry name" value="Bac_rhamnosid_N"/>
    <property type="match status" value="1"/>
</dbReference>
<sequence>MEKRPLLHLILAWGWLESPILHSEIYHGEEYDARLGHDGWHEHGFNQALHPAIEVDAPLAKIVAQENEPVKRQELITPIEIIQTPRGETVLDFGQNMVGFVQFKVRGKKSSVVTLKHFEVLDSEGNVYLDNLRRAKQTVTYTLNGDPEETFEPRFTFQGFRYVQLDGFNDDILAEDFVGVVLHSDMRKTGHFSCSDERINQLHHNIVWGQKGNFVDVPTDCPQRDERLGWTGDVQMFISTSSYLYNVGSFFTKWLRDLKSEQGVDGSVPFVIPNVLDSESHSSAAWGDAAVISPWVLYLNYGDERILRDQFSSMKAWVEYIYNQGEDPYLWNTGFHFGDWVALDAQPGSYIGATDRDLIATAFYAYSTSLLSKAAYVLGYEAEGLRYELLYNDVKQAFNKEFVTENGRLSVSTQTSHLLALQFDLVEGTAKKRTEQRLEQLLKDSDYHLKTGFVGTPYLNLVLTKAGMDQIASKLLFQNDYPSWLYQVENGATTIWEHWDGIREDGSFWSADMNSFNHYAYGSIGDWLYRKVAGIDCDESKPGFKNIHFEPHFINKLDWAASSLYSMQGKITSRWKKRPIQPLSGILRFQQTQVEH</sequence>
<keyword evidence="9" id="KW-1185">Reference proteome</keyword>
<gene>
    <name evidence="8" type="ORF">NDM98_12700</name>
</gene>
<dbReference type="Pfam" id="PF17389">
    <property type="entry name" value="Bac_rhamnosid6H"/>
    <property type="match status" value="1"/>
</dbReference>
<dbReference type="Pfam" id="PF05592">
    <property type="entry name" value="Bac_rhamnosid"/>
    <property type="match status" value="1"/>
</dbReference>
<dbReference type="EMBL" id="JAMQJY010000001">
    <property type="protein sequence ID" value="MCM2676270.1"/>
    <property type="molecule type" value="Genomic_DNA"/>
</dbReference>
<feature type="domain" description="Bacterial alpha-L-rhamnosidase N-terminal" evidence="5">
    <location>
        <begin position="13"/>
        <end position="74"/>
    </location>
</feature>
<evidence type="ECO:0000256" key="3">
    <source>
        <dbReference type="ARBA" id="ARBA00022801"/>
    </source>
</evidence>
<dbReference type="RefSeq" id="WP_251608183.1">
    <property type="nucleotide sequence ID" value="NZ_JAMQJY010000001.1"/>
</dbReference>
<dbReference type="Proteomes" id="UP001203665">
    <property type="component" value="Unassembled WGS sequence"/>
</dbReference>
<dbReference type="PANTHER" id="PTHR33307">
    <property type="entry name" value="ALPHA-RHAMNOSIDASE (EUROFUNG)"/>
    <property type="match status" value="1"/>
</dbReference>
<dbReference type="InterPro" id="IPR013737">
    <property type="entry name" value="Bac_rhamnosid_N"/>
</dbReference>
<comment type="catalytic activity">
    <reaction evidence="1">
        <text>Hydrolysis of terminal non-reducing alpha-L-rhamnose residues in alpha-L-rhamnosides.</text>
        <dbReference type="EC" id="3.2.1.40"/>
    </reaction>
</comment>
<evidence type="ECO:0000259" key="5">
    <source>
        <dbReference type="Pfam" id="PF08531"/>
    </source>
</evidence>
<feature type="domain" description="Alpha-L-rhamnosidase six-hairpin glycosidase" evidence="6">
    <location>
        <begin position="187"/>
        <end position="532"/>
    </location>
</feature>
<evidence type="ECO:0000259" key="6">
    <source>
        <dbReference type="Pfam" id="PF17389"/>
    </source>
</evidence>
<dbReference type="InterPro" id="IPR008902">
    <property type="entry name" value="Rhamnosid_concanavalin"/>
</dbReference>
<dbReference type="InterPro" id="IPR035398">
    <property type="entry name" value="Bac_rhamnosid_C"/>
</dbReference>
<name>A0ABT0XKN6_9BACI</name>
<dbReference type="Gene3D" id="2.60.120.260">
    <property type="entry name" value="Galactose-binding domain-like"/>
    <property type="match status" value="2"/>
</dbReference>
<feature type="domain" description="Alpha-L-rhamnosidase concanavalin-like" evidence="4">
    <location>
        <begin position="83"/>
        <end position="183"/>
    </location>
</feature>
<dbReference type="InterPro" id="IPR035396">
    <property type="entry name" value="Bac_rhamnosid6H"/>
</dbReference>
<organism evidence="8 9">
    <name type="scientific">Alkalicoccobacillus plakortidis</name>
    <dbReference type="NCBI Taxonomy" id="444060"/>
    <lineage>
        <taxon>Bacteria</taxon>
        <taxon>Bacillati</taxon>
        <taxon>Bacillota</taxon>
        <taxon>Bacilli</taxon>
        <taxon>Bacillales</taxon>
        <taxon>Bacillaceae</taxon>
        <taxon>Alkalicoccobacillus</taxon>
    </lineage>
</organism>
<dbReference type="PANTHER" id="PTHR33307:SF6">
    <property type="entry name" value="ALPHA-RHAMNOSIDASE (EUROFUNG)-RELATED"/>
    <property type="match status" value="1"/>
</dbReference>